<dbReference type="PANTHER" id="PTHR43272:SF32">
    <property type="entry name" value="AMP-DEPENDENT SYNTHETASE_LIGASE DOMAIN-CONTAINING PROTEIN"/>
    <property type="match status" value="1"/>
</dbReference>
<dbReference type="AlphaFoldDB" id="A0A8J3CDX1"/>
<dbReference type="GO" id="GO:0004467">
    <property type="term" value="F:long-chain fatty acid-CoA ligase activity"/>
    <property type="evidence" value="ECO:0007669"/>
    <property type="project" value="TreeGrafter"/>
</dbReference>
<dbReference type="InterPro" id="IPR000873">
    <property type="entry name" value="AMP-dep_synth/lig_dom"/>
</dbReference>
<organism evidence="7 8">
    <name type="scientific">Longimycelium tulufanense</name>
    <dbReference type="NCBI Taxonomy" id="907463"/>
    <lineage>
        <taxon>Bacteria</taxon>
        <taxon>Bacillati</taxon>
        <taxon>Actinomycetota</taxon>
        <taxon>Actinomycetes</taxon>
        <taxon>Pseudonocardiales</taxon>
        <taxon>Pseudonocardiaceae</taxon>
        <taxon>Longimycelium</taxon>
    </lineage>
</organism>
<evidence type="ECO:0000256" key="1">
    <source>
        <dbReference type="ARBA" id="ARBA00006432"/>
    </source>
</evidence>
<sequence>MPTLDVSRLADLASAAGSHFADDPAIRSVRPSRWSKLTYRQLAEVVRDVARGLIALGVEPGDHVAILAETRPEWTVCDLAALAAGAVVVPVYPTNSPAECEWVLTDSGTSLVICENSEQLAKVAALAEKFRALVVMEEGSTGGALDLDELVAKGKDVDPAEPQRRAAAVRPESPATIIYTSGTTGSPKGCVITNANWAATFAVVRDSIPVPAGDVVYLYLPLAHMLARIVQIEVFRRGGVLHFFGGDVRQVVAELAQVRPRFLPSVPRLFEKVHHRVLSMLDQVPPDDRDAFRRALELGRQVRGAQRRGEEVPAEVREEFAEADARWLAMVRAAFGGQLEGALTGAAPIAPEVLEFFDACGIPILEGYGLTESTAVISINTLEARKIGTVGRPVPGVEVRIADDGEVLARGDNMFAGYHGDPESTARALADGWLHTGDLGEIDEDGFLRITGRKKELIIPASGKNISPNPIENDLRQSRWISHAVLHGDRRPYLVALVTLEGEEILPWARERGLPEDLAQLAGHPAVRALVQSVVDEVNARYSRPEQVRAFAVLGHDFGPESGELTPTLKLRRSAIAAKYRDVLDKLYVS</sequence>
<evidence type="ECO:0000313" key="8">
    <source>
        <dbReference type="Proteomes" id="UP000637578"/>
    </source>
</evidence>
<evidence type="ECO:0000259" key="6">
    <source>
        <dbReference type="Pfam" id="PF00501"/>
    </source>
</evidence>
<dbReference type="GO" id="GO:0016020">
    <property type="term" value="C:membrane"/>
    <property type="evidence" value="ECO:0007669"/>
    <property type="project" value="TreeGrafter"/>
</dbReference>
<keyword evidence="3" id="KW-0276">Fatty acid metabolism</keyword>
<dbReference type="Proteomes" id="UP000637578">
    <property type="component" value="Unassembled WGS sequence"/>
</dbReference>
<feature type="domain" description="AMP-dependent synthetase/ligase" evidence="6">
    <location>
        <begin position="18"/>
        <end position="419"/>
    </location>
</feature>
<proteinExistence type="inferred from homology"/>
<dbReference type="RefSeq" id="WP_189061677.1">
    <property type="nucleotide sequence ID" value="NZ_BMMK01000047.1"/>
</dbReference>
<name>A0A8J3CDX1_9PSEU</name>
<dbReference type="SUPFAM" id="SSF56801">
    <property type="entry name" value="Acetyl-CoA synthetase-like"/>
    <property type="match status" value="1"/>
</dbReference>
<dbReference type="PANTHER" id="PTHR43272">
    <property type="entry name" value="LONG-CHAIN-FATTY-ACID--COA LIGASE"/>
    <property type="match status" value="1"/>
</dbReference>
<dbReference type="Pfam" id="PF00501">
    <property type="entry name" value="AMP-binding"/>
    <property type="match status" value="1"/>
</dbReference>
<dbReference type="InterPro" id="IPR020845">
    <property type="entry name" value="AMP-binding_CS"/>
</dbReference>
<reference evidence="7" key="1">
    <citation type="journal article" date="2014" name="Int. J. Syst. Evol. Microbiol.">
        <title>Complete genome sequence of Corynebacterium casei LMG S-19264T (=DSM 44701T), isolated from a smear-ripened cheese.</title>
        <authorList>
            <consortium name="US DOE Joint Genome Institute (JGI-PGF)"/>
            <person name="Walter F."/>
            <person name="Albersmeier A."/>
            <person name="Kalinowski J."/>
            <person name="Ruckert C."/>
        </authorList>
    </citation>
    <scope>NUCLEOTIDE SEQUENCE</scope>
    <source>
        <strain evidence="7">CGMCC 4.5737</strain>
    </source>
</reference>
<accession>A0A8J3CDX1</accession>
<evidence type="ECO:0000256" key="2">
    <source>
        <dbReference type="ARBA" id="ARBA00022598"/>
    </source>
</evidence>
<dbReference type="InterPro" id="IPR042099">
    <property type="entry name" value="ANL_N_sf"/>
</dbReference>
<comment type="caution">
    <text evidence="7">The sequence shown here is derived from an EMBL/GenBank/DDBJ whole genome shotgun (WGS) entry which is preliminary data.</text>
</comment>
<dbReference type="Pfam" id="PF23562">
    <property type="entry name" value="AMP-binding_C_3"/>
    <property type="match status" value="1"/>
</dbReference>
<keyword evidence="2" id="KW-0436">Ligase</keyword>
<dbReference type="EMBL" id="BMMK01000047">
    <property type="protein sequence ID" value="GGM80306.1"/>
    <property type="molecule type" value="Genomic_DNA"/>
</dbReference>
<keyword evidence="8" id="KW-1185">Reference proteome</keyword>
<dbReference type="Gene3D" id="3.40.50.12780">
    <property type="entry name" value="N-terminal domain of ligase-like"/>
    <property type="match status" value="1"/>
</dbReference>
<dbReference type="CDD" id="cd05907">
    <property type="entry name" value="VL_LC_FACS_like"/>
    <property type="match status" value="1"/>
</dbReference>
<comment type="similarity">
    <text evidence="1">Belongs to the ATP-dependent AMP-binding enzyme family.</text>
</comment>
<evidence type="ECO:0000313" key="7">
    <source>
        <dbReference type="EMBL" id="GGM80306.1"/>
    </source>
</evidence>
<evidence type="ECO:0000256" key="3">
    <source>
        <dbReference type="ARBA" id="ARBA00022832"/>
    </source>
</evidence>
<reference evidence="7" key="2">
    <citation type="submission" date="2020-09" db="EMBL/GenBank/DDBJ databases">
        <authorList>
            <person name="Sun Q."/>
            <person name="Zhou Y."/>
        </authorList>
    </citation>
    <scope>NUCLEOTIDE SEQUENCE</scope>
    <source>
        <strain evidence="7">CGMCC 4.5737</strain>
    </source>
</reference>
<protein>
    <recommendedName>
        <fullName evidence="5">Acyl-CoA synthetase</fullName>
    </recommendedName>
</protein>
<evidence type="ECO:0000256" key="5">
    <source>
        <dbReference type="ARBA" id="ARBA00032875"/>
    </source>
</evidence>
<gene>
    <name evidence="7" type="primary">fadD</name>
    <name evidence="7" type="ORF">GCM10012275_58690</name>
</gene>
<evidence type="ECO:0000256" key="4">
    <source>
        <dbReference type="ARBA" id="ARBA00023098"/>
    </source>
</evidence>
<dbReference type="PROSITE" id="PS00455">
    <property type="entry name" value="AMP_BINDING"/>
    <property type="match status" value="1"/>
</dbReference>
<keyword evidence="4" id="KW-0443">Lipid metabolism</keyword>